<protein>
    <recommendedName>
        <fullName evidence="6">Peptidyl-prolyl cis-trans isomerase</fullName>
        <ecNumber evidence="6">5.2.1.8</ecNumber>
    </recommendedName>
</protein>
<evidence type="ECO:0000256" key="1">
    <source>
        <dbReference type="ARBA" id="ARBA00000971"/>
    </source>
</evidence>
<dbReference type="AlphaFoldDB" id="A0A316ASV5"/>
<name>A0A316ASV5_9ACTN</name>
<evidence type="ECO:0000259" key="7">
    <source>
        <dbReference type="PROSITE" id="PS50059"/>
    </source>
</evidence>
<evidence type="ECO:0000256" key="2">
    <source>
        <dbReference type="ARBA" id="ARBA00006577"/>
    </source>
</evidence>
<dbReference type="Proteomes" id="UP000245469">
    <property type="component" value="Unassembled WGS sequence"/>
</dbReference>
<dbReference type="OrthoDB" id="25996at2"/>
<organism evidence="8 9">
    <name type="scientific">Quadrisphaera granulorum</name>
    <dbReference type="NCBI Taxonomy" id="317664"/>
    <lineage>
        <taxon>Bacteria</taxon>
        <taxon>Bacillati</taxon>
        <taxon>Actinomycetota</taxon>
        <taxon>Actinomycetes</taxon>
        <taxon>Kineosporiales</taxon>
        <taxon>Kineosporiaceae</taxon>
        <taxon>Quadrisphaera</taxon>
    </lineage>
</organism>
<comment type="caution">
    <text evidence="8">The sequence shown here is derived from an EMBL/GenBank/DDBJ whole genome shotgun (WGS) entry which is preliminary data.</text>
</comment>
<dbReference type="PANTHER" id="PTHR43811">
    <property type="entry name" value="FKBP-TYPE PEPTIDYL-PROLYL CIS-TRANS ISOMERASE FKPA"/>
    <property type="match status" value="1"/>
</dbReference>
<keyword evidence="9" id="KW-1185">Reference proteome</keyword>
<dbReference type="InterPro" id="IPR046357">
    <property type="entry name" value="PPIase_dom_sf"/>
</dbReference>
<dbReference type="SUPFAM" id="SSF54534">
    <property type="entry name" value="FKBP-like"/>
    <property type="match status" value="1"/>
</dbReference>
<comment type="similarity">
    <text evidence="2 6">Belongs to the FKBP-type PPIase family.</text>
</comment>
<evidence type="ECO:0000256" key="6">
    <source>
        <dbReference type="RuleBase" id="RU003915"/>
    </source>
</evidence>
<dbReference type="FunFam" id="3.10.50.40:FF:000006">
    <property type="entry name" value="Peptidyl-prolyl cis-trans isomerase"/>
    <property type="match status" value="1"/>
</dbReference>
<dbReference type="Pfam" id="PF00254">
    <property type="entry name" value="FKBP_C"/>
    <property type="match status" value="1"/>
</dbReference>
<keyword evidence="4 5" id="KW-0413">Isomerase</keyword>
<dbReference type="Gene3D" id="3.10.50.40">
    <property type="match status" value="1"/>
</dbReference>
<evidence type="ECO:0000313" key="9">
    <source>
        <dbReference type="Proteomes" id="UP000245469"/>
    </source>
</evidence>
<dbReference type="InterPro" id="IPR001179">
    <property type="entry name" value="PPIase_FKBP_dom"/>
</dbReference>
<proteinExistence type="inferred from homology"/>
<evidence type="ECO:0000256" key="5">
    <source>
        <dbReference type="PROSITE-ProRule" id="PRU00277"/>
    </source>
</evidence>
<gene>
    <name evidence="8" type="ORF">BXY45_11472</name>
</gene>
<dbReference type="PROSITE" id="PS50059">
    <property type="entry name" value="FKBP_PPIASE"/>
    <property type="match status" value="1"/>
</dbReference>
<comment type="catalytic activity">
    <reaction evidence="1 5 6">
        <text>[protein]-peptidylproline (omega=180) = [protein]-peptidylproline (omega=0)</text>
        <dbReference type="Rhea" id="RHEA:16237"/>
        <dbReference type="Rhea" id="RHEA-COMP:10747"/>
        <dbReference type="Rhea" id="RHEA-COMP:10748"/>
        <dbReference type="ChEBI" id="CHEBI:83833"/>
        <dbReference type="ChEBI" id="CHEBI:83834"/>
        <dbReference type="EC" id="5.2.1.8"/>
    </reaction>
</comment>
<dbReference type="GO" id="GO:0003755">
    <property type="term" value="F:peptidyl-prolyl cis-trans isomerase activity"/>
    <property type="evidence" value="ECO:0007669"/>
    <property type="project" value="UniProtKB-UniRule"/>
</dbReference>
<keyword evidence="3 5" id="KW-0697">Rotamase</keyword>
<evidence type="ECO:0000313" key="8">
    <source>
        <dbReference type="EMBL" id="PWJ53177.1"/>
    </source>
</evidence>
<feature type="domain" description="PPIase FKBP-type" evidence="7">
    <location>
        <begin position="36"/>
        <end position="125"/>
    </location>
</feature>
<dbReference type="EC" id="5.2.1.8" evidence="6"/>
<accession>A0A316ASV5</accession>
<dbReference type="EMBL" id="QGDQ01000014">
    <property type="protein sequence ID" value="PWJ53177.1"/>
    <property type="molecule type" value="Genomic_DNA"/>
</dbReference>
<sequence length="125" mass="13110">MSNATRPEVDPPEGPAPTQLVITDITVGDGPEATPGATVTTHYVGVTHSTGEQFDASWDRGEPLSFRVGVGQVIKGWDDGLLGMRVGGRRRLEIPSDQAYGKRGAGGVIGPDEALVFVVDLVGVR</sequence>
<reference evidence="8 9" key="1">
    <citation type="submission" date="2018-03" db="EMBL/GenBank/DDBJ databases">
        <title>Genomic Encyclopedia of Archaeal and Bacterial Type Strains, Phase II (KMG-II): from individual species to whole genera.</title>
        <authorList>
            <person name="Goeker M."/>
        </authorList>
    </citation>
    <scope>NUCLEOTIDE SEQUENCE [LARGE SCALE GENOMIC DNA]</scope>
    <source>
        <strain evidence="8 9">DSM 44889</strain>
    </source>
</reference>
<evidence type="ECO:0000256" key="4">
    <source>
        <dbReference type="ARBA" id="ARBA00023235"/>
    </source>
</evidence>
<dbReference type="PANTHER" id="PTHR43811:SF19">
    <property type="entry name" value="39 KDA FK506-BINDING NUCLEAR PROTEIN"/>
    <property type="match status" value="1"/>
</dbReference>
<dbReference type="RefSeq" id="WP_109774789.1">
    <property type="nucleotide sequence ID" value="NZ_QGDQ01000014.1"/>
</dbReference>
<evidence type="ECO:0000256" key="3">
    <source>
        <dbReference type="ARBA" id="ARBA00023110"/>
    </source>
</evidence>